<feature type="region of interest" description="Disordered" evidence="1">
    <location>
        <begin position="1"/>
        <end position="92"/>
    </location>
</feature>
<evidence type="ECO:0000313" key="3">
    <source>
        <dbReference type="Proteomes" id="UP000823388"/>
    </source>
</evidence>
<feature type="region of interest" description="Disordered" evidence="1">
    <location>
        <begin position="107"/>
        <end position="138"/>
    </location>
</feature>
<gene>
    <name evidence="2" type="ORF">PVAP13_2NG620300</name>
</gene>
<dbReference type="Proteomes" id="UP000823388">
    <property type="component" value="Chromosome 2N"/>
</dbReference>
<dbReference type="AlphaFoldDB" id="A0A8T0VVC3"/>
<organism evidence="2 3">
    <name type="scientific">Panicum virgatum</name>
    <name type="common">Blackwell switchgrass</name>
    <dbReference type="NCBI Taxonomy" id="38727"/>
    <lineage>
        <taxon>Eukaryota</taxon>
        <taxon>Viridiplantae</taxon>
        <taxon>Streptophyta</taxon>
        <taxon>Embryophyta</taxon>
        <taxon>Tracheophyta</taxon>
        <taxon>Spermatophyta</taxon>
        <taxon>Magnoliopsida</taxon>
        <taxon>Liliopsida</taxon>
        <taxon>Poales</taxon>
        <taxon>Poaceae</taxon>
        <taxon>PACMAD clade</taxon>
        <taxon>Panicoideae</taxon>
        <taxon>Panicodae</taxon>
        <taxon>Paniceae</taxon>
        <taxon>Panicinae</taxon>
        <taxon>Panicum</taxon>
        <taxon>Panicum sect. Hiantes</taxon>
    </lineage>
</organism>
<feature type="compositionally biased region" description="Basic residues" evidence="1">
    <location>
        <begin position="55"/>
        <end position="64"/>
    </location>
</feature>
<protein>
    <submittedName>
        <fullName evidence="2">Uncharacterized protein</fullName>
    </submittedName>
</protein>
<keyword evidence="3" id="KW-1185">Reference proteome</keyword>
<evidence type="ECO:0000313" key="2">
    <source>
        <dbReference type="EMBL" id="KAG2638855.1"/>
    </source>
</evidence>
<feature type="compositionally biased region" description="Basic residues" evidence="1">
    <location>
        <begin position="8"/>
        <end position="24"/>
    </location>
</feature>
<feature type="compositionally biased region" description="Basic and acidic residues" evidence="1">
    <location>
        <begin position="38"/>
        <end position="54"/>
    </location>
</feature>
<name>A0A8T0VVC3_PANVG</name>
<dbReference type="EMBL" id="CM029040">
    <property type="protein sequence ID" value="KAG2638855.1"/>
    <property type="molecule type" value="Genomic_DNA"/>
</dbReference>
<accession>A0A8T0VVC3</accession>
<sequence>MTTERGSGRHHPAPRGSGRHRPPPRRAGACAALSAGLEHGRREHGAGESQAEHGTRRRLRRHPGLRQDHQADPRRRRGSGDRAEPLSHHPAARGWLVPVPALLVATGGDKEEHQSSPPKQRTGNEEEEESNQQVAKSRPTDWISGFPITNRRLKVRIIICHMKCVHLYCGYNLLNPCPVQIIKNNDLQLVLELLERYIMVNREALMLQ</sequence>
<feature type="compositionally biased region" description="Basic and acidic residues" evidence="1">
    <location>
        <begin position="65"/>
        <end position="87"/>
    </location>
</feature>
<reference evidence="2" key="1">
    <citation type="submission" date="2020-05" db="EMBL/GenBank/DDBJ databases">
        <title>WGS assembly of Panicum virgatum.</title>
        <authorList>
            <person name="Lovell J.T."/>
            <person name="Jenkins J."/>
            <person name="Shu S."/>
            <person name="Juenger T.E."/>
            <person name="Schmutz J."/>
        </authorList>
    </citation>
    <scope>NUCLEOTIDE SEQUENCE</scope>
    <source>
        <strain evidence="2">AP13</strain>
    </source>
</reference>
<comment type="caution">
    <text evidence="2">The sequence shown here is derived from an EMBL/GenBank/DDBJ whole genome shotgun (WGS) entry which is preliminary data.</text>
</comment>
<proteinExistence type="predicted"/>
<evidence type="ECO:0000256" key="1">
    <source>
        <dbReference type="SAM" id="MobiDB-lite"/>
    </source>
</evidence>